<dbReference type="Proteomes" id="UP000772434">
    <property type="component" value="Unassembled WGS sequence"/>
</dbReference>
<keyword evidence="10" id="KW-1185">Reference proteome</keyword>
<evidence type="ECO:0000256" key="2">
    <source>
        <dbReference type="ARBA" id="ARBA00008807"/>
    </source>
</evidence>
<proteinExistence type="inferred from homology"/>
<dbReference type="InterPro" id="IPR004813">
    <property type="entry name" value="OPT"/>
</dbReference>
<dbReference type="PANTHER" id="PTHR31645">
    <property type="entry name" value="OLIGOPEPTIDE TRANSPORTER YGL114W-RELATED"/>
    <property type="match status" value="1"/>
</dbReference>
<keyword evidence="6 8" id="KW-0472">Membrane</keyword>
<dbReference type="OrthoDB" id="627262at2759"/>
<feature type="transmembrane region" description="Helical" evidence="8">
    <location>
        <begin position="449"/>
        <end position="470"/>
    </location>
</feature>
<dbReference type="InterPro" id="IPR045035">
    <property type="entry name" value="YSL-like"/>
</dbReference>
<evidence type="ECO:0000256" key="3">
    <source>
        <dbReference type="ARBA" id="ARBA00022448"/>
    </source>
</evidence>
<feature type="transmembrane region" description="Helical" evidence="8">
    <location>
        <begin position="273"/>
        <end position="297"/>
    </location>
</feature>
<dbReference type="Pfam" id="PF03169">
    <property type="entry name" value="OPT"/>
    <property type="match status" value="1"/>
</dbReference>
<comment type="subcellular location">
    <subcellularLocation>
        <location evidence="1">Membrane</location>
        <topology evidence="1">Multi-pass membrane protein</topology>
    </subcellularLocation>
</comment>
<reference evidence="9" key="1">
    <citation type="submission" date="2020-11" db="EMBL/GenBank/DDBJ databases">
        <authorList>
            <consortium name="DOE Joint Genome Institute"/>
            <person name="Ahrendt S."/>
            <person name="Riley R."/>
            <person name="Andreopoulos W."/>
            <person name="Labutti K."/>
            <person name="Pangilinan J."/>
            <person name="Ruiz-Duenas F.J."/>
            <person name="Barrasa J.M."/>
            <person name="Sanchez-Garcia M."/>
            <person name="Camarero S."/>
            <person name="Miyauchi S."/>
            <person name="Serrano A."/>
            <person name="Linde D."/>
            <person name="Babiker R."/>
            <person name="Drula E."/>
            <person name="Ayuso-Fernandez I."/>
            <person name="Pacheco R."/>
            <person name="Padilla G."/>
            <person name="Ferreira P."/>
            <person name="Barriuso J."/>
            <person name="Kellner H."/>
            <person name="Castanera R."/>
            <person name="Alfaro M."/>
            <person name="Ramirez L."/>
            <person name="Pisabarro A.G."/>
            <person name="Kuo A."/>
            <person name="Tritt A."/>
            <person name="Lipzen A."/>
            <person name="He G."/>
            <person name="Yan M."/>
            <person name="Ng V."/>
            <person name="Cullen D."/>
            <person name="Martin F."/>
            <person name="Rosso M.-N."/>
            <person name="Henrissat B."/>
            <person name="Hibbett D."/>
            <person name="Martinez A.T."/>
            <person name="Grigoriev I.V."/>
        </authorList>
    </citation>
    <scope>NUCLEOTIDE SEQUENCE</scope>
    <source>
        <strain evidence="9">AH 40177</strain>
    </source>
</reference>
<dbReference type="GO" id="GO:0000329">
    <property type="term" value="C:fungal-type vacuole membrane"/>
    <property type="evidence" value="ECO:0007669"/>
    <property type="project" value="TreeGrafter"/>
</dbReference>
<sequence>MVFRRWLRDCIGFMSARHRDLTVSDFSLPAIIIGLLIGCLLCFTNLYFGLQTGFISMMSLQSALIGYLVSRMLPTPLSPQEIILVQATATATGTMPLAAGFVGILPALGLINEERDGSPPIHLSWVAGIGWSCAVAFFGVFLSPPIRKQVIIEEELAFPSGTATAQLISVLHNLPPPETNLRRRKGYQSIEDEEDGEVARESGETTPRETTPLQGPEITPTASWHELLWSFVASGLLTLSAYFFPVIFAIPIFGNYLAREWAWSFTPSLSYVGQGIIMGFPTTLSMNMGMLVGWGILSPMAKFSGWAPGPVGDMTSGSRGWILWVSLAIMCADSLVSLLPVVWEFLVDTTLRLKRGSSAQLEGKDYGETETPDRLVPGRWIIIGWSVSVVVGIFLVWVVFGHEGIKPVATFAGYILGGLLSVLAVRALGETDINPVSGLGKISQLFFAWIQPGNIVANIIAGGVAEAGAQQAGDLMQDLKTGHLCGASPRALFYGQLIGSTVSIFVTTTAYSLYTRVYPIPGPSFPAPTAYVWLSFARLLRDGQLPENSSAFMIVFAAVFALIAAVKVYAVKKAVWWGVWIPSGVAFAIGFLNTPSFSIARLIGGILEYVFRTRYARSGGDIRLIVVASGFVLGEGVISVVSLILKTFGVGVASCWGCGQSGLCGGCPS</sequence>
<feature type="transmembrane region" description="Helical" evidence="8">
    <location>
        <begin position="21"/>
        <end position="48"/>
    </location>
</feature>
<evidence type="ECO:0000313" key="10">
    <source>
        <dbReference type="Proteomes" id="UP000772434"/>
    </source>
</evidence>
<evidence type="ECO:0000256" key="1">
    <source>
        <dbReference type="ARBA" id="ARBA00004141"/>
    </source>
</evidence>
<evidence type="ECO:0000256" key="4">
    <source>
        <dbReference type="ARBA" id="ARBA00022692"/>
    </source>
</evidence>
<feature type="transmembrane region" description="Helical" evidence="8">
    <location>
        <begin position="411"/>
        <end position="429"/>
    </location>
</feature>
<dbReference type="EMBL" id="JADNRY010000018">
    <property type="protein sequence ID" value="KAF9073445.1"/>
    <property type="molecule type" value="Genomic_DNA"/>
</dbReference>
<protein>
    <submittedName>
        <fullName evidence="9">OPT oligopeptide transporter protein-domain-containing protein</fullName>
    </submittedName>
</protein>
<dbReference type="PANTHER" id="PTHR31645:SF0">
    <property type="entry name" value="OLIGOPEPTIDE TRANSPORTER YGL114W-RELATED"/>
    <property type="match status" value="1"/>
</dbReference>
<evidence type="ECO:0000313" key="9">
    <source>
        <dbReference type="EMBL" id="KAF9073445.1"/>
    </source>
</evidence>
<keyword evidence="4 8" id="KW-0812">Transmembrane</keyword>
<feature type="compositionally biased region" description="Basic and acidic residues" evidence="7">
    <location>
        <begin position="197"/>
        <end position="207"/>
    </location>
</feature>
<accession>A0A9P5Q3G1</accession>
<feature type="transmembrane region" description="Helical" evidence="8">
    <location>
        <begin position="321"/>
        <end position="343"/>
    </location>
</feature>
<keyword evidence="5 8" id="KW-1133">Transmembrane helix</keyword>
<keyword evidence="3" id="KW-0813">Transport</keyword>
<feature type="transmembrane region" description="Helical" evidence="8">
    <location>
        <begin position="577"/>
        <end position="603"/>
    </location>
</feature>
<feature type="transmembrane region" description="Helical" evidence="8">
    <location>
        <begin position="227"/>
        <end position="253"/>
    </location>
</feature>
<evidence type="ECO:0000256" key="7">
    <source>
        <dbReference type="SAM" id="MobiDB-lite"/>
    </source>
</evidence>
<feature type="transmembrane region" description="Helical" evidence="8">
    <location>
        <begin position="552"/>
        <end position="571"/>
    </location>
</feature>
<gene>
    <name evidence="9" type="ORF">BDP27DRAFT_1289288</name>
</gene>
<feature type="transmembrane region" description="Helical" evidence="8">
    <location>
        <begin position="380"/>
        <end position="399"/>
    </location>
</feature>
<comment type="similarity">
    <text evidence="2">Belongs to the oligopeptide OPT transporter family.</text>
</comment>
<dbReference type="NCBIfam" id="TIGR00728">
    <property type="entry name" value="OPT_sfam"/>
    <property type="match status" value="1"/>
</dbReference>
<dbReference type="GO" id="GO:0035673">
    <property type="term" value="F:oligopeptide transmembrane transporter activity"/>
    <property type="evidence" value="ECO:0007669"/>
    <property type="project" value="InterPro"/>
</dbReference>
<organism evidence="9 10">
    <name type="scientific">Rhodocollybia butyracea</name>
    <dbReference type="NCBI Taxonomy" id="206335"/>
    <lineage>
        <taxon>Eukaryota</taxon>
        <taxon>Fungi</taxon>
        <taxon>Dikarya</taxon>
        <taxon>Basidiomycota</taxon>
        <taxon>Agaricomycotina</taxon>
        <taxon>Agaricomycetes</taxon>
        <taxon>Agaricomycetidae</taxon>
        <taxon>Agaricales</taxon>
        <taxon>Marasmiineae</taxon>
        <taxon>Omphalotaceae</taxon>
        <taxon>Rhodocollybia</taxon>
    </lineage>
</organism>
<name>A0A9P5Q3G1_9AGAR</name>
<feature type="transmembrane region" description="Helical" evidence="8">
    <location>
        <begin position="624"/>
        <end position="645"/>
    </location>
</feature>
<evidence type="ECO:0000256" key="5">
    <source>
        <dbReference type="ARBA" id="ARBA00022989"/>
    </source>
</evidence>
<evidence type="ECO:0000256" key="6">
    <source>
        <dbReference type="ARBA" id="ARBA00023136"/>
    </source>
</evidence>
<dbReference type="AlphaFoldDB" id="A0A9P5Q3G1"/>
<evidence type="ECO:0000256" key="8">
    <source>
        <dbReference type="SAM" id="Phobius"/>
    </source>
</evidence>
<feature type="region of interest" description="Disordered" evidence="7">
    <location>
        <begin position="179"/>
        <end position="217"/>
    </location>
</feature>
<feature type="transmembrane region" description="Helical" evidence="8">
    <location>
        <begin position="82"/>
        <end position="111"/>
    </location>
</feature>
<feature type="transmembrane region" description="Helical" evidence="8">
    <location>
        <begin position="54"/>
        <end position="70"/>
    </location>
</feature>
<comment type="caution">
    <text evidence="9">The sequence shown here is derived from an EMBL/GenBank/DDBJ whole genome shotgun (WGS) entry which is preliminary data.</text>
</comment>
<feature type="transmembrane region" description="Helical" evidence="8">
    <location>
        <begin position="491"/>
        <end position="514"/>
    </location>
</feature>
<feature type="transmembrane region" description="Helical" evidence="8">
    <location>
        <begin position="123"/>
        <end position="142"/>
    </location>
</feature>